<evidence type="ECO:0000256" key="5">
    <source>
        <dbReference type="SAM" id="MobiDB-lite"/>
    </source>
</evidence>
<sequence length="394" mass="41673">MPRRKHASRRRPVVFGAAAMVVAGAIAVPVVAQASPDAPPADTALQRAFATASAEYKVPQSVLMAVAYQQTAWEAHRGHHSTTGGYGPLELTDVTPDMVSGGPAGMAGRAEAEELAEGAAQHTHQAAAKLTGLTTEELRDDPASNIRGGAALLASYQEQLNGRTSDNPGDWYGAVARYSRSTERRGATAFADRVFATMKKGVTRRTADGQNVELSPDPTVTPVTSQVNGLKLATATVADTECPPTLDCTFVPAGPKNGQVSDRPANGVRIDQIVIHDTESPYESAIATFQDPASSTAAHYVMRSSDGAVTQMVPTKDLGFHAGNYSTNLHSIGIEHEGYAAHGATWYSETRPPGSRRCGPPGVSVTPFNSRRHQCRHHPSRPTAPPARRAQKTG</sequence>
<dbReference type="Gene3D" id="3.40.80.10">
    <property type="entry name" value="Peptidoglycan recognition protein-like"/>
    <property type="match status" value="1"/>
</dbReference>
<dbReference type="Pfam" id="PF01464">
    <property type="entry name" value="SLT"/>
    <property type="match status" value="1"/>
</dbReference>
<dbReference type="InterPro" id="IPR002502">
    <property type="entry name" value="Amidase_domain"/>
</dbReference>
<feature type="compositionally biased region" description="Basic residues" evidence="5">
    <location>
        <begin position="370"/>
        <end position="380"/>
    </location>
</feature>
<dbReference type="InterPro" id="IPR008258">
    <property type="entry name" value="Transglycosylase_SLT_dom_1"/>
</dbReference>
<feature type="signal peptide" evidence="6">
    <location>
        <begin position="1"/>
        <end position="34"/>
    </location>
</feature>
<reference evidence="8 9" key="1">
    <citation type="submission" date="2024-06" db="EMBL/GenBank/DDBJ databases">
        <title>The Natural Products Discovery Center: Release of the First 8490 Sequenced Strains for Exploring Actinobacteria Biosynthetic Diversity.</title>
        <authorList>
            <person name="Kalkreuter E."/>
            <person name="Kautsar S.A."/>
            <person name="Yang D."/>
            <person name="Bader C.D."/>
            <person name="Teijaro C.N."/>
            <person name="Fluegel L."/>
            <person name="Davis C.M."/>
            <person name="Simpson J.R."/>
            <person name="Lauterbach L."/>
            <person name="Steele A.D."/>
            <person name="Gui C."/>
            <person name="Meng S."/>
            <person name="Li G."/>
            <person name="Viehrig K."/>
            <person name="Ye F."/>
            <person name="Su P."/>
            <person name="Kiefer A.F."/>
            <person name="Nichols A."/>
            <person name="Cepeda A.J."/>
            <person name="Yan W."/>
            <person name="Fan B."/>
            <person name="Jiang Y."/>
            <person name="Adhikari A."/>
            <person name="Zheng C.-J."/>
            <person name="Schuster L."/>
            <person name="Cowan T.M."/>
            <person name="Smanski M.J."/>
            <person name="Chevrette M.G."/>
            <person name="De Carvalho L.P.S."/>
            <person name="Shen B."/>
        </authorList>
    </citation>
    <scope>NUCLEOTIDE SEQUENCE [LARGE SCALE GENOMIC DNA]</scope>
    <source>
        <strain evidence="8 9">NPDC020594</strain>
    </source>
</reference>
<dbReference type="CDD" id="cd06583">
    <property type="entry name" value="PGRP"/>
    <property type="match status" value="1"/>
</dbReference>
<organism evidence="8 9">
    <name type="scientific">Streptomyces flaveolus</name>
    <dbReference type="NCBI Taxonomy" id="67297"/>
    <lineage>
        <taxon>Bacteria</taxon>
        <taxon>Bacillati</taxon>
        <taxon>Actinomycetota</taxon>
        <taxon>Actinomycetes</taxon>
        <taxon>Kitasatosporales</taxon>
        <taxon>Streptomycetaceae</taxon>
        <taxon>Streptomyces</taxon>
    </lineage>
</organism>
<name>A0ABV3A155_9ACTN</name>
<keyword evidence="4" id="KW-0961">Cell wall biogenesis/degradation</keyword>
<dbReference type="InterPro" id="IPR023346">
    <property type="entry name" value="Lysozyme-like_dom_sf"/>
</dbReference>
<evidence type="ECO:0000313" key="9">
    <source>
        <dbReference type="Proteomes" id="UP001551011"/>
    </source>
</evidence>
<dbReference type="Gene3D" id="1.10.530.10">
    <property type="match status" value="1"/>
</dbReference>
<gene>
    <name evidence="8" type="ORF">AB0H04_00355</name>
</gene>
<dbReference type="RefSeq" id="WP_359253586.1">
    <property type="nucleotide sequence ID" value="NZ_JBFAEG010000001.1"/>
</dbReference>
<dbReference type="InterPro" id="IPR051206">
    <property type="entry name" value="NAMLAA_amidase_2"/>
</dbReference>
<dbReference type="EC" id="3.5.1.28" evidence="2"/>
<dbReference type="GO" id="GO:0008745">
    <property type="term" value="F:N-acetylmuramoyl-L-alanine amidase activity"/>
    <property type="evidence" value="ECO:0007669"/>
    <property type="project" value="UniProtKB-EC"/>
</dbReference>
<evidence type="ECO:0000259" key="7">
    <source>
        <dbReference type="SMART" id="SM00644"/>
    </source>
</evidence>
<dbReference type="SUPFAM" id="SSF55846">
    <property type="entry name" value="N-acetylmuramoyl-L-alanine amidase-like"/>
    <property type="match status" value="1"/>
</dbReference>
<evidence type="ECO:0000313" key="8">
    <source>
        <dbReference type="EMBL" id="MEU5705340.1"/>
    </source>
</evidence>
<dbReference type="Pfam" id="PF01510">
    <property type="entry name" value="Amidase_2"/>
    <property type="match status" value="1"/>
</dbReference>
<feature type="region of interest" description="Disordered" evidence="5">
    <location>
        <begin position="350"/>
        <end position="394"/>
    </location>
</feature>
<dbReference type="SMART" id="SM00644">
    <property type="entry name" value="Ami_2"/>
    <property type="match status" value="1"/>
</dbReference>
<keyword evidence="9" id="KW-1185">Reference proteome</keyword>
<dbReference type="Proteomes" id="UP001551011">
    <property type="component" value="Unassembled WGS sequence"/>
</dbReference>
<dbReference type="PANTHER" id="PTHR30417:SF1">
    <property type="entry name" value="N-ACETYLMURAMOYL-L-ALANINE AMIDASE AMID"/>
    <property type="match status" value="1"/>
</dbReference>
<dbReference type="PANTHER" id="PTHR30417">
    <property type="entry name" value="N-ACETYLMURAMOYL-L-ALANINE AMIDASE AMID"/>
    <property type="match status" value="1"/>
</dbReference>
<evidence type="ECO:0000256" key="1">
    <source>
        <dbReference type="ARBA" id="ARBA00001561"/>
    </source>
</evidence>
<evidence type="ECO:0000256" key="2">
    <source>
        <dbReference type="ARBA" id="ARBA00011901"/>
    </source>
</evidence>
<dbReference type="EMBL" id="JBFAEG010000001">
    <property type="protein sequence ID" value="MEU5705340.1"/>
    <property type="molecule type" value="Genomic_DNA"/>
</dbReference>
<dbReference type="InterPro" id="IPR036505">
    <property type="entry name" value="Amidase/PGRP_sf"/>
</dbReference>
<comment type="catalytic activity">
    <reaction evidence="1">
        <text>Hydrolyzes the link between N-acetylmuramoyl residues and L-amino acid residues in certain cell-wall glycopeptides.</text>
        <dbReference type="EC" id="3.5.1.28"/>
    </reaction>
</comment>
<evidence type="ECO:0000256" key="4">
    <source>
        <dbReference type="ARBA" id="ARBA00023316"/>
    </source>
</evidence>
<feature type="domain" description="N-acetylmuramoyl-L-alanine amidase" evidence="7">
    <location>
        <begin position="258"/>
        <end position="387"/>
    </location>
</feature>
<evidence type="ECO:0000256" key="3">
    <source>
        <dbReference type="ARBA" id="ARBA00022801"/>
    </source>
</evidence>
<dbReference type="PROSITE" id="PS51318">
    <property type="entry name" value="TAT"/>
    <property type="match status" value="1"/>
</dbReference>
<proteinExistence type="predicted"/>
<feature type="chain" id="PRO_5047222753" description="N-acetylmuramoyl-L-alanine amidase" evidence="6">
    <location>
        <begin position="35"/>
        <end position="394"/>
    </location>
</feature>
<evidence type="ECO:0000256" key="6">
    <source>
        <dbReference type="SAM" id="SignalP"/>
    </source>
</evidence>
<protein>
    <recommendedName>
        <fullName evidence="2">N-acetylmuramoyl-L-alanine amidase</fullName>
        <ecNumber evidence="2">3.5.1.28</ecNumber>
    </recommendedName>
</protein>
<dbReference type="InterPro" id="IPR006311">
    <property type="entry name" value="TAT_signal"/>
</dbReference>
<keyword evidence="3 8" id="KW-0378">Hydrolase</keyword>
<keyword evidence="6" id="KW-0732">Signal</keyword>
<comment type="caution">
    <text evidence="8">The sequence shown here is derived from an EMBL/GenBank/DDBJ whole genome shotgun (WGS) entry which is preliminary data.</text>
</comment>
<dbReference type="SUPFAM" id="SSF53955">
    <property type="entry name" value="Lysozyme-like"/>
    <property type="match status" value="1"/>
</dbReference>
<accession>A0ABV3A155</accession>
<feature type="compositionally biased region" description="Low complexity" evidence="5">
    <location>
        <begin position="351"/>
        <end position="362"/>
    </location>
</feature>